<dbReference type="PROSITE" id="PS51375">
    <property type="entry name" value="PPR"/>
    <property type="match status" value="6"/>
</dbReference>
<dbReference type="EMBL" id="JABFUD020000012">
    <property type="protein sequence ID" value="KAI5072065.1"/>
    <property type="molecule type" value="Genomic_DNA"/>
</dbReference>
<evidence type="ECO:0000256" key="3">
    <source>
        <dbReference type="ARBA" id="ARBA00022946"/>
    </source>
</evidence>
<dbReference type="Pfam" id="PF01535">
    <property type="entry name" value="PPR"/>
    <property type="match status" value="6"/>
</dbReference>
<feature type="repeat" description="PPR" evidence="4">
    <location>
        <begin position="75"/>
        <end position="109"/>
    </location>
</feature>
<evidence type="ECO:0000313" key="5">
    <source>
        <dbReference type="EMBL" id="KAI5072065.1"/>
    </source>
</evidence>
<dbReference type="OrthoDB" id="1879995at2759"/>
<comment type="caution">
    <text evidence="5">The sequence shown here is derived from an EMBL/GenBank/DDBJ whole genome shotgun (WGS) entry which is preliminary data.</text>
</comment>
<dbReference type="Pfam" id="PF20431">
    <property type="entry name" value="E_motif"/>
    <property type="match status" value="1"/>
</dbReference>
<evidence type="ECO:0008006" key="7">
    <source>
        <dbReference type="Google" id="ProtNLM"/>
    </source>
</evidence>
<keyword evidence="3" id="KW-0809">Transit peptide</keyword>
<dbReference type="FunFam" id="1.25.40.10:FF:000488">
    <property type="entry name" value="Pentatricopeptide repeat-containing protein, mitochondrial"/>
    <property type="match status" value="1"/>
</dbReference>
<protein>
    <recommendedName>
        <fullName evidence="7">Pentatricopeptide repeat-containing protein</fullName>
    </recommendedName>
</protein>
<dbReference type="Gene3D" id="1.25.40.10">
    <property type="entry name" value="Tetratricopeptide repeat domain"/>
    <property type="match status" value="5"/>
</dbReference>
<evidence type="ECO:0000256" key="4">
    <source>
        <dbReference type="PROSITE-ProRule" id="PRU00708"/>
    </source>
</evidence>
<evidence type="ECO:0000256" key="1">
    <source>
        <dbReference type="ARBA" id="ARBA00006643"/>
    </source>
</evidence>
<feature type="repeat" description="PPR" evidence="4">
    <location>
        <begin position="145"/>
        <end position="179"/>
    </location>
</feature>
<accession>A0A9D4UQI3</accession>
<proteinExistence type="inferred from homology"/>
<evidence type="ECO:0000313" key="6">
    <source>
        <dbReference type="Proteomes" id="UP000886520"/>
    </source>
</evidence>
<reference evidence="5" key="1">
    <citation type="submission" date="2021-01" db="EMBL/GenBank/DDBJ databases">
        <title>Adiantum capillus-veneris genome.</title>
        <authorList>
            <person name="Fang Y."/>
            <person name="Liao Q."/>
        </authorList>
    </citation>
    <scope>NUCLEOTIDE SEQUENCE</scope>
    <source>
        <strain evidence="5">H3</strain>
        <tissue evidence="5">Leaf</tissue>
    </source>
</reference>
<dbReference type="PANTHER" id="PTHR47926">
    <property type="entry name" value="PENTATRICOPEPTIDE REPEAT-CONTAINING PROTEIN"/>
    <property type="match status" value="1"/>
</dbReference>
<comment type="similarity">
    <text evidence="1">Belongs to the PPR family. PCMP-H subfamily.</text>
</comment>
<dbReference type="Pfam" id="PF13041">
    <property type="entry name" value="PPR_2"/>
    <property type="match status" value="2"/>
</dbReference>
<organism evidence="5 6">
    <name type="scientific">Adiantum capillus-veneris</name>
    <name type="common">Maidenhair fern</name>
    <dbReference type="NCBI Taxonomy" id="13818"/>
    <lineage>
        <taxon>Eukaryota</taxon>
        <taxon>Viridiplantae</taxon>
        <taxon>Streptophyta</taxon>
        <taxon>Embryophyta</taxon>
        <taxon>Tracheophyta</taxon>
        <taxon>Polypodiopsida</taxon>
        <taxon>Polypodiidae</taxon>
        <taxon>Polypodiales</taxon>
        <taxon>Pteridineae</taxon>
        <taxon>Pteridaceae</taxon>
        <taxon>Vittarioideae</taxon>
        <taxon>Adiantum</taxon>
    </lineage>
</organism>
<feature type="repeat" description="PPR" evidence="4">
    <location>
        <begin position="482"/>
        <end position="517"/>
    </location>
</feature>
<gene>
    <name evidence="5" type="ORF">GOP47_0012171</name>
</gene>
<dbReference type="InterPro" id="IPR011990">
    <property type="entry name" value="TPR-like_helical_dom_sf"/>
</dbReference>
<keyword evidence="2" id="KW-0677">Repeat</keyword>
<dbReference type="Proteomes" id="UP000886520">
    <property type="component" value="Chromosome 12"/>
</dbReference>
<feature type="repeat" description="PPR" evidence="4">
    <location>
        <begin position="447"/>
        <end position="481"/>
    </location>
</feature>
<name>A0A9D4UQI3_ADICA</name>
<evidence type="ECO:0000256" key="2">
    <source>
        <dbReference type="ARBA" id="ARBA00022737"/>
    </source>
</evidence>
<keyword evidence="6" id="KW-1185">Reference proteome</keyword>
<dbReference type="NCBIfam" id="TIGR00756">
    <property type="entry name" value="PPR"/>
    <property type="match status" value="3"/>
</dbReference>
<feature type="repeat" description="PPR" evidence="4">
    <location>
        <begin position="346"/>
        <end position="380"/>
    </location>
</feature>
<dbReference type="InterPro" id="IPR046960">
    <property type="entry name" value="PPR_At4g14850-like_plant"/>
</dbReference>
<dbReference type="InterPro" id="IPR046848">
    <property type="entry name" value="E_motif"/>
</dbReference>
<dbReference type="FunFam" id="1.25.40.10:FF:000090">
    <property type="entry name" value="Pentatricopeptide repeat-containing protein, chloroplastic"/>
    <property type="match status" value="1"/>
</dbReference>
<dbReference type="GO" id="GO:0009451">
    <property type="term" value="P:RNA modification"/>
    <property type="evidence" value="ECO:0007669"/>
    <property type="project" value="InterPro"/>
</dbReference>
<dbReference type="FunFam" id="1.25.40.10:FF:000073">
    <property type="entry name" value="Pentatricopeptide repeat-containing protein chloroplastic"/>
    <property type="match status" value="1"/>
</dbReference>
<dbReference type="AlphaFoldDB" id="A0A9D4UQI3"/>
<sequence>MCCHVAPLTIESAHGLLKRYIDAKDLVAGRRLYALIEKSGLQTNLFLGSYFIRLFSLSDNVSEAYLVFRKLIEPNVFNWTAIISAFNLHGQSERAIEMHHLMQQANVPLDEYVFVALLHSCAVTSSLIQGKQLHVQINGQAARFDTFVGNSLIDMYAKCGGLEVARKVFLWLRKRDMSSRVTLVSTLKACASIEFLEDGRLIHAQAIEEGFDSGVIFGSAVTNLYAKCGKLLDACCVLEKQPSRHTGIWNALVTGYAQNGDGEKALQVFQKMRHDGFMPNEVTFVCIVKACTGMCAFDDGRHIHALIVDNDMEENSFIQSSLIDMYTASGSLDDARRVFDRVSNRDEITWGAIVTGYTEHGCGEEALLLFEQMQTEGAKFDVFTLVNVLKACTCIVALDVGQLIHGLVIEHGLESDVCLGSALIDFYSKCGSLDDAASVFNHLPKQNIVTWSAMIGGYSLHGNIKAALQFFEHMKKQGLKADDVVFVSLLSTCAQMGLVDEGKQLFEAMTKDFGLAPTGEHYNCMVDLLGRVGHFGEAESLMEFSPEESSFVGWLTLLSHCKAHNRVTMARRCFDHIVALDSGHASAYVLMSEIYDAAGMHDDAEKIRKMRDCGQAWKKPGRASIEINKKLHTFVVGDQSHSQILDIHLKLNCLNSYLIGGGHVPHAASISAYGKSKSRISRDNIFLEGTRAI</sequence>
<dbReference type="GO" id="GO:0003729">
    <property type="term" value="F:mRNA binding"/>
    <property type="evidence" value="ECO:0007669"/>
    <property type="project" value="UniProtKB-ARBA"/>
</dbReference>
<feature type="repeat" description="PPR" evidence="4">
    <location>
        <begin position="245"/>
        <end position="279"/>
    </location>
</feature>
<dbReference type="InterPro" id="IPR002885">
    <property type="entry name" value="PPR_rpt"/>
</dbReference>